<dbReference type="EMBL" id="JBHTMC010000049">
    <property type="protein sequence ID" value="MFD1265814.1"/>
    <property type="molecule type" value="Genomic_DNA"/>
</dbReference>
<sequence length="142" mass="15618">MSSPLDNLAKVSKGGLKVEPPNQAEFDGLLRSAKRKLLDAATPTLGLESAFDLAYNAAHALALAALRWHGYRSENRYLVFQALAHTVGFPPAKWRVLDLCHNKRNLAEYEGSFDMDEALIRELMAVTQQLATAVEALGRVPD</sequence>
<proteinExistence type="predicted"/>
<evidence type="ECO:0000313" key="1">
    <source>
        <dbReference type="EMBL" id="MFD1265814.1"/>
    </source>
</evidence>
<comment type="caution">
    <text evidence="1">The sequence shown here is derived from an EMBL/GenBank/DDBJ whole genome shotgun (WGS) entry which is preliminary data.</text>
</comment>
<accession>A0ABW3WJ57</accession>
<protein>
    <recommendedName>
        <fullName evidence="3">HEPN domain-containing protein</fullName>
    </recommendedName>
</protein>
<dbReference type="RefSeq" id="WP_277835610.1">
    <property type="nucleotide sequence ID" value="NZ_JARQZE010000030.1"/>
</dbReference>
<evidence type="ECO:0000313" key="2">
    <source>
        <dbReference type="Proteomes" id="UP001597158"/>
    </source>
</evidence>
<organism evidence="1 2">
    <name type="scientific">Thauera mechernichensis</name>
    <dbReference type="NCBI Taxonomy" id="82788"/>
    <lineage>
        <taxon>Bacteria</taxon>
        <taxon>Pseudomonadati</taxon>
        <taxon>Pseudomonadota</taxon>
        <taxon>Betaproteobacteria</taxon>
        <taxon>Rhodocyclales</taxon>
        <taxon>Zoogloeaceae</taxon>
        <taxon>Thauera</taxon>
    </lineage>
</organism>
<name>A0ABW3WJ57_9RHOO</name>
<evidence type="ECO:0008006" key="3">
    <source>
        <dbReference type="Google" id="ProtNLM"/>
    </source>
</evidence>
<keyword evidence="2" id="KW-1185">Reference proteome</keyword>
<reference evidence="2" key="1">
    <citation type="journal article" date="2019" name="Int. J. Syst. Evol. Microbiol.">
        <title>The Global Catalogue of Microorganisms (GCM) 10K type strain sequencing project: providing services to taxonomists for standard genome sequencing and annotation.</title>
        <authorList>
            <consortium name="The Broad Institute Genomics Platform"/>
            <consortium name="The Broad Institute Genome Sequencing Center for Infectious Disease"/>
            <person name="Wu L."/>
            <person name="Ma J."/>
        </authorList>
    </citation>
    <scope>NUCLEOTIDE SEQUENCE [LARGE SCALE GENOMIC DNA]</scope>
    <source>
        <strain evidence="2">CCUG 48884</strain>
    </source>
</reference>
<dbReference type="Proteomes" id="UP001597158">
    <property type="component" value="Unassembled WGS sequence"/>
</dbReference>
<gene>
    <name evidence="1" type="ORF">ACFQ4M_19760</name>
</gene>
<dbReference type="Gene3D" id="1.20.120.330">
    <property type="entry name" value="Nucleotidyltransferases domain 2"/>
    <property type="match status" value="1"/>
</dbReference>